<evidence type="ECO:0000256" key="1">
    <source>
        <dbReference type="SAM" id="Phobius"/>
    </source>
</evidence>
<evidence type="ECO:0000313" key="3">
    <source>
        <dbReference type="Proteomes" id="UP000184516"/>
    </source>
</evidence>
<dbReference type="STRING" id="468056.SAMN05443549_108128"/>
<keyword evidence="3" id="KW-1185">Reference proteome</keyword>
<evidence type="ECO:0008006" key="4">
    <source>
        <dbReference type="Google" id="ProtNLM"/>
    </source>
</evidence>
<reference evidence="3" key="1">
    <citation type="submission" date="2016-11" db="EMBL/GenBank/DDBJ databases">
        <authorList>
            <person name="Varghese N."/>
            <person name="Submissions S."/>
        </authorList>
    </citation>
    <scope>NUCLEOTIDE SEQUENCE [LARGE SCALE GENOMIC DNA]</scope>
    <source>
        <strain evidence="3">DSM 19978</strain>
    </source>
</reference>
<dbReference type="Proteomes" id="UP000184516">
    <property type="component" value="Unassembled WGS sequence"/>
</dbReference>
<keyword evidence="1" id="KW-0472">Membrane</keyword>
<organism evidence="2 3">
    <name type="scientific">Flavobacterium fluvii</name>
    <dbReference type="NCBI Taxonomy" id="468056"/>
    <lineage>
        <taxon>Bacteria</taxon>
        <taxon>Pseudomonadati</taxon>
        <taxon>Bacteroidota</taxon>
        <taxon>Flavobacteriia</taxon>
        <taxon>Flavobacteriales</taxon>
        <taxon>Flavobacteriaceae</taxon>
        <taxon>Flavobacterium</taxon>
    </lineage>
</organism>
<sequence>MTERNNLRTDSIHSASLEVRMLQGSGIALILIAVFLLRSGEPNPEWGKFWMVKPLIMVPLAGATGGVFFYYLDNLRYKGGWRKVVANLLSLVIYIIGLWMGTVLGLNGTMWN</sequence>
<proteinExistence type="predicted"/>
<accession>A0A1M5NR60</accession>
<feature type="transmembrane region" description="Helical" evidence="1">
    <location>
        <begin position="50"/>
        <end position="72"/>
    </location>
</feature>
<keyword evidence="1" id="KW-1133">Transmembrane helix</keyword>
<protein>
    <recommendedName>
        <fullName evidence="4">Potassium transporter KefB</fullName>
    </recommendedName>
</protein>
<dbReference type="RefSeq" id="WP_073371740.1">
    <property type="nucleotide sequence ID" value="NZ_FQWB01000008.1"/>
</dbReference>
<feature type="transmembrane region" description="Helical" evidence="1">
    <location>
        <begin position="84"/>
        <end position="106"/>
    </location>
</feature>
<dbReference type="OrthoDB" id="770034at2"/>
<feature type="transmembrane region" description="Helical" evidence="1">
    <location>
        <begin position="21"/>
        <end position="38"/>
    </location>
</feature>
<dbReference type="EMBL" id="FQWB01000008">
    <property type="protein sequence ID" value="SHG91980.1"/>
    <property type="molecule type" value="Genomic_DNA"/>
</dbReference>
<keyword evidence="1" id="KW-0812">Transmembrane</keyword>
<gene>
    <name evidence="2" type="ORF">SAMN05443549_108128</name>
</gene>
<dbReference type="AlphaFoldDB" id="A0A1M5NR60"/>
<evidence type="ECO:0000313" key="2">
    <source>
        <dbReference type="EMBL" id="SHG91980.1"/>
    </source>
</evidence>
<name>A0A1M5NR60_9FLAO</name>